<dbReference type="Proteomes" id="UP000309340">
    <property type="component" value="Unassembled WGS sequence"/>
</dbReference>
<evidence type="ECO:0000313" key="1">
    <source>
        <dbReference type="EMBL" id="TKA63993.1"/>
    </source>
</evidence>
<sequence>MSNGTVQGWPRLLLQAEGACILASTIWAYSRSGHSWWTFAGALLLPDLGMAGYLANTAAGAIFYNAVHTETPAILLLCTGFARQDTRIAGAALVWLAHIGMDRMFGFGLKYGSGFGHTHLGLIGKGGVAK</sequence>
<name>A0A4U0WNF8_9PEZI</name>
<proteinExistence type="predicted"/>
<evidence type="ECO:0000313" key="2">
    <source>
        <dbReference type="Proteomes" id="UP000309340"/>
    </source>
</evidence>
<dbReference type="EMBL" id="NAJQ01000884">
    <property type="protein sequence ID" value="TKA63993.1"/>
    <property type="molecule type" value="Genomic_DNA"/>
</dbReference>
<protein>
    <recommendedName>
        <fullName evidence="3">DUF4260 domain-containing protein</fullName>
    </recommendedName>
</protein>
<dbReference type="InterPro" id="IPR025356">
    <property type="entry name" value="DUF4260"/>
</dbReference>
<keyword evidence="2" id="KW-1185">Reference proteome</keyword>
<dbReference type="Pfam" id="PF14079">
    <property type="entry name" value="DUF4260"/>
    <property type="match status" value="1"/>
</dbReference>
<dbReference type="AlphaFoldDB" id="A0A4U0WNF8"/>
<evidence type="ECO:0008006" key="3">
    <source>
        <dbReference type="Google" id="ProtNLM"/>
    </source>
</evidence>
<gene>
    <name evidence="1" type="ORF">B0A55_10120</name>
</gene>
<comment type="caution">
    <text evidence="1">The sequence shown here is derived from an EMBL/GenBank/DDBJ whole genome shotgun (WGS) entry which is preliminary data.</text>
</comment>
<accession>A0A4U0WNF8</accession>
<dbReference type="OrthoDB" id="4125791at2759"/>
<reference evidence="1 2" key="1">
    <citation type="submission" date="2017-03" db="EMBL/GenBank/DDBJ databases">
        <title>Genomes of endolithic fungi from Antarctica.</title>
        <authorList>
            <person name="Coleine C."/>
            <person name="Masonjones S."/>
            <person name="Stajich J.E."/>
        </authorList>
    </citation>
    <scope>NUCLEOTIDE SEQUENCE [LARGE SCALE GENOMIC DNA]</scope>
    <source>
        <strain evidence="1 2">CCFEE 5184</strain>
    </source>
</reference>
<organism evidence="1 2">
    <name type="scientific">Friedmanniomyces simplex</name>
    <dbReference type="NCBI Taxonomy" id="329884"/>
    <lineage>
        <taxon>Eukaryota</taxon>
        <taxon>Fungi</taxon>
        <taxon>Dikarya</taxon>
        <taxon>Ascomycota</taxon>
        <taxon>Pezizomycotina</taxon>
        <taxon>Dothideomycetes</taxon>
        <taxon>Dothideomycetidae</taxon>
        <taxon>Mycosphaerellales</taxon>
        <taxon>Teratosphaeriaceae</taxon>
        <taxon>Friedmanniomyces</taxon>
    </lineage>
</organism>